<proteinExistence type="predicted"/>
<comment type="caution">
    <text evidence="1">The sequence shown here is derived from an EMBL/GenBank/DDBJ whole genome shotgun (WGS) entry which is preliminary data.</text>
</comment>
<sequence>MRFRSVFFRAASRAKLGAPAQQQRFRRTYSHLRRPDSERSLSSRVLLLPAYRFTLHSICPRFCFAVFRVRRPSFGIAFDIDGVILRGRTPIGGSPQALRRLYDADGIAIRVIVF</sequence>
<dbReference type="InterPro" id="IPR023214">
    <property type="entry name" value="HAD_sf"/>
</dbReference>
<dbReference type="Gene3D" id="3.40.50.1000">
    <property type="entry name" value="HAD superfamily/HAD-like"/>
    <property type="match status" value="1"/>
</dbReference>
<dbReference type="EMBL" id="AMZH03009862">
    <property type="protein sequence ID" value="RRT55913.1"/>
    <property type="molecule type" value="Genomic_DNA"/>
</dbReference>
<organism evidence="1 2">
    <name type="scientific">Ensete ventricosum</name>
    <name type="common">Abyssinian banana</name>
    <name type="synonym">Musa ensete</name>
    <dbReference type="NCBI Taxonomy" id="4639"/>
    <lineage>
        <taxon>Eukaryota</taxon>
        <taxon>Viridiplantae</taxon>
        <taxon>Streptophyta</taxon>
        <taxon>Embryophyta</taxon>
        <taxon>Tracheophyta</taxon>
        <taxon>Spermatophyta</taxon>
        <taxon>Magnoliopsida</taxon>
        <taxon>Liliopsida</taxon>
        <taxon>Zingiberales</taxon>
        <taxon>Musaceae</taxon>
        <taxon>Ensete</taxon>
    </lineage>
</organism>
<evidence type="ECO:0000313" key="2">
    <source>
        <dbReference type="Proteomes" id="UP000287651"/>
    </source>
</evidence>
<dbReference type="Proteomes" id="UP000287651">
    <property type="component" value="Unassembled WGS sequence"/>
</dbReference>
<name>A0A426YW04_ENSVE</name>
<reference evidence="1 2" key="1">
    <citation type="journal article" date="2014" name="Agronomy (Basel)">
        <title>A Draft Genome Sequence for Ensete ventricosum, the Drought-Tolerant Tree Against Hunger.</title>
        <authorList>
            <person name="Harrison J."/>
            <person name="Moore K.A."/>
            <person name="Paszkiewicz K."/>
            <person name="Jones T."/>
            <person name="Grant M."/>
            <person name="Ambacheew D."/>
            <person name="Muzemil S."/>
            <person name="Studholme D.J."/>
        </authorList>
    </citation>
    <scope>NUCLEOTIDE SEQUENCE [LARGE SCALE GENOMIC DNA]</scope>
</reference>
<gene>
    <name evidence="1" type="ORF">B296_00048154</name>
</gene>
<accession>A0A426YW04</accession>
<dbReference type="AlphaFoldDB" id="A0A426YW04"/>
<evidence type="ECO:0000313" key="1">
    <source>
        <dbReference type="EMBL" id="RRT55913.1"/>
    </source>
</evidence>
<protein>
    <submittedName>
        <fullName evidence="1">Uncharacterized protein</fullName>
    </submittedName>
</protein>